<organism evidence="1 2">
    <name type="scientific">Viridibacillus soli</name>
    <dbReference type="NCBI Taxonomy" id="2798301"/>
    <lineage>
        <taxon>Bacteria</taxon>
        <taxon>Bacillati</taxon>
        <taxon>Bacillota</taxon>
        <taxon>Bacilli</taxon>
        <taxon>Bacillales</taxon>
        <taxon>Caryophanaceae</taxon>
        <taxon>Viridibacillus</taxon>
    </lineage>
</organism>
<dbReference type="SUPFAM" id="SSF53474">
    <property type="entry name" value="alpha/beta-Hydrolases"/>
    <property type="match status" value="1"/>
</dbReference>
<comment type="caution">
    <text evidence="1">The sequence shown here is derived from an EMBL/GenBank/DDBJ whole genome shotgun (WGS) entry which is preliminary data.</text>
</comment>
<proteinExistence type="predicted"/>
<evidence type="ECO:0000313" key="1">
    <source>
        <dbReference type="EMBL" id="MBK3497029.1"/>
    </source>
</evidence>
<dbReference type="EMBL" id="JAEOAH010000047">
    <property type="protein sequence ID" value="MBK3497029.1"/>
    <property type="molecule type" value="Genomic_DNA"/>
</dbReference>
<accession>A0ABS1HC85</accession>
<reference evidence="1 2" key="1">
    <citation type="submission" date="2020-12" db="EMBL/GenBank/DDBJ databases">
        <title>YIM B01967 draft genome.</title>
        <authorList>
            <person name="Yan X."/>
        </authorList>
    </citation>
    <scope>NUCLEOTIDE SEQUENCE [LARGE SCALE GENOMIC DNA]</scope>
    <source>
        <strain evidence="1 2">YIM B01967</strain>
    </source>
</reference>
<dbReference type="Pfam" id="PF11187">
    <property type="entry name" value="Mbeg1-like"/>
    <property type="match status" value="1"/>
</dbReference>
<evidence type="ECO:0000313" key="2">
    <source>
        <dbReference type="Proteomes" id="UP000618943"/>
    </source>
</evidence>
<dbReference type="Proteomes" id="UP000618943">
    <property type="component" value="Unassembled WGS sequence"/>
</dbReference>
<name>A0ABS1HC85_9BACL</name>
<sequence>MLFIYLYGLEPKSEHSSKEEWQDFLVDFLQVVENIGGLQIGEAVDYVRELIQTDSEMMSHMYITGHSLGGYLAQYVQSEMIDENLPWVESFAVTFNAPGFSPSINFADIAHQAKVIKKRANDKLKKYDDLIVNHRINLDIISFFGDDLGTVYTYSTVEGSMNPLYYHSLDRFKEVNLK</sequence>
<dbReference type="InterPro" id="IPR029058">
    <property type="entry name" value="AB_hydrolase_fold"/>
</dbReference>
<gene>
    <name evidence="1" type="ORF">JFL43_19745</name>
</gene>
<keyword evidence="2" id="KW-1185">Reference proteome</keyword>
<dbReference type="InterPro" id="IPR024499">
    <property type="entry name" value="Mbeg1-like"/>
</dbReference>
<dbReference type="Gene3D" id="3.40.50.1820">
    <property type="entry name" value="alpha/beta hydrolase"/>
    <property type="match status" value="1"/>
</dbReference>
<protein>
    <submittedName>
        <fullName evidence="1">DUF2974 domain-containing protein</fullName>
    </submittedName>
</protein>